<evidence type="ECO:0000313" key="2">
    <source>
        <dbReference type="EMBL" id="GEU68915.1"/>
    </source>
</evidence>
<proteinExistence type="predicted"/>
<feature type="non-terminal residue" evidence="2">
    <location>
        <position position="1"/>
    </location>
</feature>
<protein>
    <submittedName>
        <fullName evidence="2">Uncharacterized protein</fullName>
    </submittedName>
</protein>
<evidence type="ECO:0000256" key="1">
    <source>
        <dbReference type="SAM" id="MobiDB-lite"/>
    </source>
</evidence>
<accession>A0A6L2M9F5</accession>
<organism evidence="2">
    <name type="scientific">Tanacetum cinerariifolium</name>
    <name type="common">Dalmatian daisy</name>
    <name type="synonym">Chrysanthemum cinerariifolium</name>
    <dbReference type="NCBI Taxonomy" id="118510"/>
    <lineage>
        <taxon>Eukaryota</taxon>
        <taxon>Viridiplantae</taxon>
        <taxon>Streptophyta</taxon>
        <taxon>Embryophyta</taxon>
        <taxon>Tracheophyta</taxon>
        <taxon>Spermatophyta</taxon>
        <taxon>Magnoliopsida</taxon>
        <taxon>eudicotyledons</taxon>
        <taxon>Gunneridae</taxon>
        <taxon>Pentapetalae</taxon>
        <taxon>asterids</taxon>
        <taxon>campanulids</taxon>
        <taxon>Asterales</taxon>
        <taxon>Asteraceae</taxon>
        <taxon>Asteroideae</taxon>
        <taxon>Anthemideae</taxon>
        <taxon>Anthemidinae</taxon>
        <taxon>Tanacetum</taxon>
    </lineage>
</organism>
<sequence length="219" mass="24602">EPTVEDVIREDYVSSREDAKQGEDVDVINVDGFNSDPGNDDETSNYKRRRLAVLSKELEASQGTGPTGPIVELKLGLVDQVVQVIGLKKEEYRFNPKILVKAVQDQLQRHVISELQKLRNICLSFYDFFERVGQPEVSFVVPPTNKLFKAPHHPSFLQLLVSSLDHDTSSILFACTPSSLWQVAPKSNMSTIIRLIRIKQSSIPDHVVSATTIHNPIVR</sequence>
<dbReference type="EMBL" id="BKCJ010005838">
    <property type="protein sequence ID" value="GEU68915.1"/>
    <property type="molecule type" value="Genomic_DNA"/>
</dbReference>
<feature type="compositionally biased region" description="Basic and acidic residues" evidence="1">
    <location>
        <begin position="1"/>
        <end position="23"/>
    </location>
</feature>
<gene>
    <name evidence="2" type="ORF">Tci_040893</name>
</gene>
<comment type="caution">
    <text evidence="2">The sequence shown here is derived from an EMBL/GenBank/DDBJ whole genome shotgun (WGS) entry which is preliminary data.</text>
</comment>
<name>A0A6L2M9F5_TANCI</name>
<dbReference type="AlphaFoldDB" id="A0A6L2M9F5"/>
<reference evidence="2" key="1">
    <citation type="journal article" date="2019" name="Sci. Rep.">
        <title>Draft genome of Tanacetum cinerariifolium, the natural source of mosquito coil.</title>
        <authorList>
            <person name="Yamashiro T."/>
            <person name="Shiraishi A."/>
            <person name="Satake H."/>
            <person name="Nakayama K."/>
        </authorList>
    </citation>
    <scope>NUCLEOTIDE SEQUENCE</scope>
</reference>
<feature type="region of interest" description="Disordered" evidence="1">
    <location>
        <begin position="1"/>
        <end position="45"/>
    </location>
</feature>